<evidence type="ECO:0000256" key="8">
    <source>
        <dbReference type="ARBA" id="ARBA00022679"/>
    </source>
</evidence>
<evidence type="ECO:0000256" key="4">
    <source>
        <dbReference type="ARBA" id="ARBA00020902"/>
    </source>
</evidence>
<name>A0A330M1P1_9GAMM</name>
<dbReference type="AlphaFoldDB" id="A0A330M1P1"/>
<dbReference type="GO" id="GO:0008915">
    <property type="term" value="F:lipid-A-disaccharide synthase activity"/>
    <property type="evidence" value="ECO:0007669"/>
    <property type="project" value="UniProtKB-UniRule"/>
</dbReference>
<dbReference type="EMBL" id="LS483452">
    <property type="protein sequence ID" value="SQH75908.1"/>
    <property type="molecule type" value="Genomic_DNA"/>
</dbReference>
<evidence type="ECO:0000256" key="10">
    <source>
        <dbReference type="ARBA" id="ARBA00048975"/>
    </source>
</evidence>
<accession>A0A330M1P1</accession>
<comment type="function">
    <text evidence="1 11">Condensation of UDP-2,3-diacylglucosamine and 2,3-diacylglucosamine-1-phosphate to form lipid A disaccharide, a precursor of lipid A, a phosphorylated glycolipid that anchors the lipopolysaccharide to the outer membrane of the cell.</text>
</comment>
<dbReference type="OrthoDB" id="9801642at2"/>
<dbReference type="Proteomes" id="UP000250123">
    <property type="component" value="Chromosome SHEWBE"/>
</dbReference>
<dbReference type="HAMAP" id="MF_00392">
    <property type="entry name" value="LpxB"/>
    <property type="match status" value="1"/>
</dbReference>
<dbReference type="GO" id="GO:0009245">
    <property type="term" value="P:lipid A biosynthetic process"/>
    <property type="evidence" value="ECO:0007669"/>
    <property type="project" value="UniProtKB-UniRule"/>
</dbReference>
<dbReference type="Pfam" id="PF02684">
    <property type="entry name" value="LpxB"/>
    <property type="match status" value="1"/>
</dbReference>
<dbReference type="GO" id="GO:0005543">
    <property type="term" value="F:phospholipid binding"/>
    <property type="evidence" value="ECO:0007669"/>
    <property type="project" value="TreeGrafter"/>
</dbReference>
<organism evidence="12 13">
    <name type="scientific">Shewanella benthica</name>
    <dbReference type="NCBI Taxonomy" id="43661"/>
    <lineage>
        <taxon>Bacteria</taxon>
        <taxon>Pseudomonadati</taxon>
        <taxon>Pseudomonadota</taxon>
        <taxon>Gammaproteobacteria</taxon>
        <taxon>Alteromonadales</taxon>
        <taxon>Shewanellaceae</taxon>
        <taxon>Shewanella</taxon>
    </lineage>
</organism>
<comment type="similarity">
    <text evidence="2 11">Belongs to the LpxB family.</text>
</comment>
<evidence type="ECO:0000313" key="13">
    <source>
        <dbReference type="Proteomes" id="UP000250123"/>
    </source>
</evidence>
<evidence type="ECO:0000256" key="9">
    <source>
        <dbReference type="ARBA" id="ARBA00023098"/>
    </source>
</evidence>
<evidence type="ECO:0000256" key="7">
    <source>
        <dbReference type="ARBA" id="ARBA00022676"/>
    </source>
</evidence>
<proteinExistence type="inferred from homology"/>
<evidence type="ECO:0000256" key="11">
    <source>
        <dbReference type="HAMAP-Rule" id="MF_00392"/>
    </source>
</evidence>
<keyword evidence="9 11" id="KW-0443">Lipid metabolism</keyword>
<protein>
    <recommendedName>
        <fullName evidence="4 11">Lipid-A-disaccharide synthase</fullName>
        <ecNumber evidence="3 11">2.4.1.182</ecNumber>
    </recommendedName>
</protein>
<gene>
    <name evidence="11 12" type="primary">lpxB</name>
    <name evidence="12" type="ORF">SHEWBE_1942</name>
</gene>
<dbReference type="GO" id="GO:0016020">
    <property type="term" value="C:membrane"/>
    <property type="evidence" value="ECO:0007669"/>
    <property type="project" value="GOC"/>
</dbReference>
<keyword evidence="8 11" id="KW-0808">Transferase</keyword>
<evidence type="ECO:0000256" key="2">
    <source>
        <dbReference type="ARBA" id="ARBA00007868"/>
    </source>
</evidence>
<dbReference type="NCBIfam" id="TIGR00215">
    <property type="entry name" value="lpxB"/>
    <property type="match status" value="1"/>
</dbReference>
<comment type="catalytic activity">
    <reaction evidence="10 11">
        <text>a lipid X + a UDP-2-N,3-O-bis[(3R)-3-hydroxyacyl]-alpha-D-glucosamine = a lipid A disaccharide + UDP + H(+)</text>
        <dbReference type="Rhea" id="RHEA:67828"/>
        <dbReference type="ChEBI" id="CHEBI:15378"/>
        <dbReference type="ChEBI" id="CHEBI:58223"/>
        <dbReference type="ChEBI" id="CHEBI:137748"/>
        <dbReference type="ChEBI" id="CHEBI:176338"/>
        <dbReference type="ChEBI" id="CHEBI:176343"/>
        <dbReference type="EC" id="2.4.1.182"/>
    </reaction>
</comment>
<dbReference type="SUPFAM" id="SSF53756">
    <property type="entry name" value="UDP-Glycosyltransferase/glycogen phosphorylase"/>
    <property type="match status" value="1"/>
</dbReference>
<dbReference type="KEGG" id="sbk:SHEWBE_1942"/>
<sequence>MSENRQMIFAMVAGEISGDILGAGLIEALQECYPKARFIGIGGPQMEALGFESLFSYEELAVMGIVEVLSHLPRLLKVRKTLFAEICAIKPDCFIGIDAPDFNIGLELKLKQQGIKTVHYVSPSVWAWRPKRIFKIAKATDMVLSLLPFEKAFYDEHKVPCTFVGHTLADDIPLSSDKIAARTALGLELHAEYLAVLPGSRGGELKLLAEPFVRAAKIIKQKYPDIRFVTPVVNAKRRAQFEAALKTYAPDLEIHIIEGHSREVMAASDCILLASGTATLEAMLVKRPMVVAYRVSPLTYRIAKSLMLIDKYSLPNLLAGENLVTELIQENCTPEKIAAAVSMQLDGDFSKLESKFLELHSQLRCNASARAAEAVVKLISH</sequence>
<dbReference type="InterPro" id="IPR003835">
    <property type="entry name" value="Glyco_trans_19"/>
</dbReference>
<dbReference type="UniPathway" id="UPA00973"/>
<evidence type="ECO:0000256" key="3">
    <source>
        <dbReference type="ARBA" id="ARBA00012687"/>
    </source>
</evidence>
<keyword evidence="5 11" id="KW-0444">Lipid biosynthesis</keyword>
<comment type="pathway">
    <text evidence="11">Bacterial outer membrane biogenesis; LPS lipid A biosynthesis.</text>
</comment>
<dbReference type="EC" id="2.4.1.182" evidence="3 11"/>
<dbReference type="CDD" id="cd01635">
    <property type="entry name" value="Glycosyltransferase_GTB-type"/>
    <property type="match status" value="1"/>
</dbReference>
<evidence type="ECO:0000256" key="6">
    <source>
        <dbReference type="ARBA" id="ARBA00022556"/>
    </source>
</evidence>
<dbReference type="PANTHER" id="PTHR30372:SF4">
    <property type="entry name" value="LIPID-A-DISACCHARIDE SYNTHASE, MITOCHONDRIAL-RELATED"/>
    <property type="match status" value="1"/>
</dbReference>
<dbReference type="RefSeq" id="WP_112352273.1">
    <property type="nucleotide sequence ID" value="NZ_LS483452.1"/>
</dbReference>
<dbReference type="PANTHER" id="PTHR30372">
    <property type="entry name" value="LIPID-A-DISACCHARIDE SYNTHASE"/>
    <property type="match status" value="1"/>
</dbReference>
<reference evidence="13" key="1">
    <citation type="submission" date="2018-06" db="EMBL/GenBank/DDBJ databases">
        <authorList>
            <person name="Cea G.-C."/>
            <person name="William W."/>
        </authorList>
    </citation>
    <scope>NUCLEOTIDE SEQUENCE [LARGE SCALE GENOMIC DNA]</scope>
    <source>
        <strain evidence="13">DB21MT-2</strain>
    </source>
</reference>
<evidence type="ECO:0000256" key="5">
    <source>
        <dbReference type="ARBA" id="ARBA00022516"/>
    </source>
</evidence>
<keyword evidence="7 11" id="KW-0328">Glycosyltransferase</keyword>
<keyword evidence="6 11" id="KW-0441">Lipid A biosynthesis</keyword>
<evidence type="ECO:0000313" key="12">
    <source>
        <dbReference type="EMBL" id="SQH75908.1"/>
    </source>
</evidence>
<evidence type="ECO:0000256" key="1">
    <source>
        <dbReference type="ARBA" id="ARBA00002056"/>
    </source>
</evidence>